<feature type="domain" description="VOC" evidence="1">
    <location>
        <begin position="104"/>
        <end position="218"/>
    </location>
</feature>
<keyword evidence="3" id="KW-1185">Reference proteome</keyword>
<gene>
    <name evidence="2" type="ORF">KQ910_10305</name>
</gene>
<protein>
    <submittedName>
        <fullName evidence="2">VOC family protein</fullName>
    </submittedName>
</protein>
<name>A0ABS6IK86_9HYPH</name>
<dbReference type="RefSeq" id="WP_216959193.1">
    <property type="nucleotide sequence ID" value="NZ_JAHOPB010000001.1"/>
</dbReference>
<dbReference type="Pfam" id="PF00903">
    <property type="entry name" value="Glyoxalase"/>
    <property type="match status" value="1"/>
</dbReference>
<organism evidence="2 3">
    <name type="scientific">Reyranella humidisoli</name>
    <dbReference type="NCBI Taxonomy" id="2849149"/>
    <lineage>
        <taxon>Bacteria</taxon>
        <taxon>Pseudomonadati</taxon>
        <taxon>Pseudomonadota</taxon>
        <taxon>Alphaproteobacteria</taxon>
        <taxon>Hyphomicrobiales</taxon>
        <taxon>Reyranellaceae</taxon>
        <taxon>Reyranella</taxon>
    </lineage>
</organism>
<reference evidence="2 3" key="1">
    <citation type="submission" date="2021-06" db="EMBL/GenBank/DDBJ databases">
        <authorList>
            <person name="Lee D.H."/>
        </authorList>
    </citation>
    <scope>NUCLEOTIDE SEQUENCE [LARGE SCALE GENOMIC DNA]</scope>
    <source>
        <strain evidence="2 3">MMS21-HV4-11</strain>
    </source>
</reference>
<comment type="caution">
    <text evidence="2">The sequence shown here is derived from an EMBL/GenBank/DDBJ whole genome shotgun (WGS) entry which is preliminary data.</text>
</comment>
<accession>A0ABS6IK86</accession>
<dbReference type="Proteomes" id="UP000727907">
    <property type="component" value="Unassembled WGS sequence"/>
</dbReference>
<dbReference type="InterPro" id="IPR004360">
    <property type="entry name" value="Glyas_Fos-R_dOase_dom"/>
</dbReference>
<proteinExistence type="predicted"/>
<dbReference type="PROSITE" id="PS51819">
    <property type="entry name" value="VOC"/>
    <property type="match status" value="1"/>
</dbReference>
<evidence type="ECO:0000313" key="2">
    <source>
        <dbReference type="EMBL" id="MBU8874157.1"/>
    </source>
</evidence>
<evidence type="ECO:0000313" key="3">
    <source>
        <dbReference type="Proteomes" id="UP000727907"/>
    </source>
</evidence>
<dbReference type="InterPro" id="IPR037523">
    <property type="entry name" value="VOC_core"/>
</dbReference>
<evidence type="ECO:0000259" key="1">
    <source>
        <dbReference type="PROSITE" id="PS51819"/>
    </source>
</evidence>
<sequence>MDLAKQHLDVGLFSTNRDDQLAFWQQTVGLPYDHMGKLGGGMQQHRHHMNGSILKMNHSRGPLPEAPPSGIVGLEIAREGLAAPQPLADPDGNRVTLVPKGLNGVAGIAILLKVNDPAAHDRFWTHAMQFERAGEGRYRCGDSLVMVAEKGKVESAVGQWRGPGYRYMTVQVWDCLAEYAGILERGGASGGEPRVLGDTVRFAFVCDPDGNHIEISQRASLTGGAL</sequence>
<dbReference type="EMBL" id="JAHOPB010000001">
    <property type="protein sequence ID" value="MBU8874157.1"/>
    <property type="molecule type" value="Genomic_DNA"/>
</dbReference>